<protein>
    <recommendedName>
        <fullName evidence="4">Pre-toxin TG domain-containing protein</fullName>
    </recommendedName>
</protein>
<feature type="region of interest" description="Disordered" evidence="1">
    <location>
        <begin position="1"/>
        <end position="50"/>
    </location>
</feature>
<feature type="compositionally biased region" description="Basic and acidic residues" evidence="1">
    <location>
        <begin position="1"/>
        <end position="13"/>
    </location>
</feature>
<name>A0A0G1JAZ6_9BACT</name>
<dbReference type="AlphaFoldDB" id="A0A0G1JAZ6"/>
<dbReference type="EMBL" id="LCJB01000075">
    <property type="protein sequence ID" value="KKT68528.1"/>
    <property type="molecule type" value="Genomic_DNA"/>
</dbReference>
<reference evidence="2 3" key="1">
    <citation type="journal article" date="2015" name="Nature">
        <title>rRNA introns, odd ribosomes, and small enigmatic genomes across a large radiation of phyla.</title>
        <authorList>
            <person name="Brown C.T."/>
            <person name="Hug L.A."/>
            <person name="Thomas B.C."/>
            <person name="Sharon I."/>
            <person name="Castelle C.J."/>
            <person name="Singh A."/>
            <person name="Wilkins M.J."/>
            <person name="Williams K.H."/>
            <person name="Banfield J.F."/>
        </authorList>
    </citation>
    <scope>NUCLEOTIDE SEQUENCE [LARGE SCALE GENOMIC DNA]</scope>
</reference>
<organism evidence="2 3">
    <name type="scientific">Candidatus Uhrbacteria bacterium GW2011_GWF2_44_350</name>
    <dbReference type="NCBI Taxonomy" id="1619000"/>
    <lineage>
        <taxon>Bacteria</taxon>
        <taxon>Candidatus Uhriibacteriota</taxon>
    </lineage>
</organism>
<proteinExistence type="predicted"/>
<evidence type="ECO:0008006" key="4">
    <source>
        <dbReference type="Google" id="ProtNLM"/>
    </source>
</evidence>
<evidence type="ECO:0000313" key="2">
    <source>
        <dbReference type="EMBL" id="KKT68528.1"/>
    </source>
</evidence>
<comment type="caution">
    <text evidence="2">The sequence shown here is derived from an EMBL/GenBank/DDBJ whole genome shotgun (WGS) entry which is preliminary data.</text>
</comment>
<accession>A0A0G1JAZ6</accession>
<feature type="compositionally biased region" description="Basic and acidic residues" evidence="1">
    <location>
        <begin position="22"/>
        <end position="50"/>
    </location>
</feature>
<gene>
    <name evidence="2" type="ORF">UW63_C0075G0002</name>
</gene>
<dbReference type="Proteomes" id="UP000034154">
    <property type="component" value="Unassembled WGS sequence"/>
</dbReference>
<evidence type="ECO:0000256" key="1">
    <source>
        <dbReference type="SAM" id="MobiDB-lite"/>
    </source>
</evidence>
<evidence type="ECO:0000313" key="3">
    <source>
        <dbReference type="Proteomes" id="UP000034154"/>
    </source>
</evidence>
<sequence length="453" mass="51354">MARERSSNSGERRDKKKKKKKPETPEETAAREAREQTTAEQKERKRVREVAETARKIIETRARTEDLAAVMDQAREPEEKEVKLGRGRNGETLVLVKVGTGFQDLLQTIGEREVKLIPGSRLDTDPESGKVSVPENLRPRDLPFLVREILRAGHRGRQVEVMVGDNKTKWEKTGAGLALEKEAKARKEYQAGLAQIRKDWGTQEFWEVRKKYIKLEDKLSETFLAAEKTLEPLMSEAARKFEVATGRGLYDGIGGEMAYRRAWKERILARQDRMVNQYDKNGNGRFLGQPAIGVRELPIHTGWDLVPVVGSFRHLLRGPHGDLPSLVREKRNYWDGSQTVQDARLRALVRRVDAFGEDNSVTERALKASLVDAPATFGKTALLFTGGLAITALELGLKPVNWLGNAVGDTTEDLFSWVLKKTAPWIKKFKTSKEAREEDAKWLKSKTDQYLKK</sequence>